<keyword evidence="4" id="KW-0464">Manganese</keyword>
<dbReference type="PROSITE" id="PS01053">
    <property type="entry name" value="ARGINASE_1"/>
    <property type="match status" value="1"/>
</dbReference>
<dbReference type="InterPro" id="IPR006035">
    <property type="entry name" value="Ureohydrolase"/>
</dbReference>
<dbReference type="PANTHER" id="PTHR11358:SF26">
    <property type="entry name" value="GUANIDINO ACID HYDROLASE, MITOCHONDRIAL"/>
    <property type="match status" value="1"/>
</dbReference>
<dbReference type="InterPro" id="IPR005925">
    <property type="entry name" value="Agmatinase-rel"/>
</dbReference>
<keyword evidence="3 5" id="KW-0378">Hydrolase</keyword>
<dbReference type="GO" id="GO:0046872">
    <property type="term" value="F:metal ion binding"/>
    <property type="evidence" value="ECO:0007669"/>
    <property type="project" value="UniProtKB-KW"/>
</dbReference>
<feature type="binding site" evidence="4">
    <location>
        <position position="128"/>
    </location>
    <ligand>
        <name>Mn(2+)</name>
        <dbReference type="ChEBI" id="CHEBI:29035"/>
        <label>1</label>
    </ligand>
</feature>
<dbReference type="InterPro" id="IPR020855">
    <property type="entry name" value="Ureohydrolase_Mn_BS"/>
</dbReference>
<dbReference type="Pfam" id="PF00491">
    <property type="entry name" value="Arginase"/>
    <property type="match status" value="1"/>
</dbReference>
<feature type="binding site" evidence="4">
    <location>
        <position position="241"/>
    </location>
    <ligand>
        <name>Mn(2+)</name>
        <dbReference type="ChEBI" id="CHEBI:29035"/>
        <label>1</label>
    </ligand>
</feature>
<dbReference type="EMBL" id="QEFD01000050">
    <property type="protein sequence ID" value="PVU77097.1"/>
    <property type="molecule type" value="Genomic_DNA"/>
</dbReference>
<dbReference type="SUPFAM" id="SSF52768">
    <property type="entry name" value="Arginase/deacetylase"/>
    <property type="match status" value="1"/>
</dbReference>
<dbReference type="GO" id="GO:0033389">
    <property type="term" value="P:putrescine biosynthetic process from arginine, via agmatine"/>
    <property type="evidence" value="ECO:0007669"/>
    <property type="project" value="TreeGrafter"/>
</dbReference>
<protein>
    <submittedName>
        <fullName evidence="6">Agmatinase</fullName>
    </submittedName>
</protein>
<feature type="binding site" evidence="4">
    <location>
        <position position="155"/>
    </location>
    <ligand>
        <name>Mn(2+)</name>
        <dbReference type="ChEBI" id="CHEBI:29035"/>
        <label>1</label>
    </ligand>
</feature>
<gene>
    <name evidence="6" type="primary">speB</name>
    <name evidence="6" type="ORF">DDW13_01440</name>
</gene>
<evidence type="ECO:0000313" key="6">
    <source>
        <dbReference type="EMBL" id="PVU77097.1"/>
    </source>
</evidence>
<reference evidence="6 7" key="1">
    <citation type="journal article" date="2015" name="Appl. Environ. Microbiol.">
        <title>Nanoarchaeota, Their Sulfolobales Host, and Nanoarchaeota Virus Distribution across Yellowstone National Park Hot Springs.</title>
        <authorList>
            <person name="Munson-McGee J.H."/>
            <person name="Field E.K."/>
            <person name="Bateson M."/>
            <person name="Rooney C."/>
            <person name="Stepanauskas R."/>
            <person name="Young M.J."/>
        </authorList>
    </citation>
    <scope>NUCLEOTIDE SEQUENCE [LARGE SCALE GENOMIC DNA]</scope>
    <source>
        <strain evidence="6">SCGC AC-742_N10</strain>
    </source>
</reference>
<dbReference type="PRINTS" id="PR00116">
    <property type="entry name" value="ARGINASE"/>
</dbReference>
<proteinExistence type="inferred from homology"/>
<dbReference type="AlphaFoldDB" id="A0A2T9XAG4"/>
<evidence type="ECO:0000256" key="3">
    <source>
        <dbReference type="ARBA" id="ARBA00022801"/>
    </source>
</evidence>
<sequence length="317" mass="35084">MSIQYLPKSGLYVSTGLNTYARLEYTKDVSDANIAIIGVPWDDLATSRPGARYGPLGIRNASSFILPNRKYNYVLDINPFEVTKIVDYGDVEVHAGYIEDMFNEVEKEVKEMLKKNSSVIPVVLGGDHSISLPIIRGLSSKYKKVAVIHVDAHHDSLDILYGKKYDHGTIFRRGVEEGVIIGESSVHYGVRVFSSKEDMESVRALGYDLLTMKIIDEEGLSKTVEQLKRKVGDQPVYLSIDIDVMDPAYAPGTGYPDPGGLTSREILEFVRKLYGLNIIGMDVVEVSPPYDVAEITSTLAASIVFEGLSIISKNLKK</sequence>
<accession>A0A2T9XAG4</accession>
<dbReference type="NCBIfam" id="TIGR01230">
    <property type="entry name" value="agmatinase"/>
    <property type="match status" value="1"/>
</dbReference>
<evidence type="ECO:0000256" key="4">
    <source>
        <dbReference type="PIRSR" id="PIRSR036979-1"/>
    </source>
</evidence>
<dbReference type="GO" id="GO:0008783">
    <property type="term" value="F:agmatinase activity"/>
    <property type="evidence" value="ECO:0007669"/>
    <property type="project" value="TreeGrafter"/>
</dbReference>
<comment type="caution">
    <text evidence="6">The sequence shown here is derived from an EMBL/GenBank/DDBJ whole genome shotgun (WGS) entry which is preliminary data.</text>
</comment>
<comment type="similarity">
    <text evidence="1">Belongs to the arginase family. Agmatinase subfamily.</text>
</comment>
<dbReference type="Proteomes" id="UP000245638">
    <property type="component" value="Unassembled WGS sequence"/>
</dbReference>
<dbReference type="PROSITE" id="PS51409">
    <property type="entry name" value="ARGINASE_2"/>
    <property type="match status" value="1"/>
</dbReference>
<dbReference type="InterPro" id="IPR023696">
    <property type="entry name" value="Ureohydrolase_dom_sf"/>
</dbReference>
<feature type="binding site" evidence="4">
    <location>
        <position position="151"/>
    </location>
    <ligand>
        <name>Mn(2+)</name>
        <dbReference type="ChEBI" id="CHEBI:29035"/>
        <label>1</label>
    </ligand>
</feature>
<dbReference type="Gene3D" id="3.40.800.10">
    <property type="entry name" value="Ureohydrolase domain"/>
    <property type="match status" value="1"/>
</dbReference>
<organism evidence="6 7">
    <name type="scientific">Acidianus hospitalis</name>
    <dbReference type="NCBI Taxonomy" id="563177"/>
    <lineage>
        <taxon>Archaea</taxon>
        <taxon>Thermoproteota</taxon>
        <taxon>Thermoprotei</taxon>
        <taxon>Sulfolobales</taxon>
        <taxon>Sulfolobaceae</taxon>
        <taxon>Acidianus</taxon>
    </lineage>
</organism>
<evidence type="ECO:0000256" key="5">
    <source>
        <dbReference type="RuleBase" id="RU003684"/>
    </source>
</evidence>
<keyword evidence="2 4" id="KW-0479">Metal-binding</keyword>
<evidence type="ECO:0000256" key="1">
    <source>
        <dbReference type="ARBA" id="ARBA00009227"/>
    </source>
</evidence>
<name>A0A2T9XAG4_9CREN</name>
<dbReference type="CDD" id="cd11592">
    <property type="entry name" value="Agmatinase_PAH"/>
    <property type="match status" value="1"/>
</dbReference>
<feature type="binding site" evidence="4">
    <location>
        <position position="153"/>
    </location>
    <ligand>
        <name>Mn(2+)</name>
        <dbReference type="ChEBI" id="CHEBI:29035"/>
        <label>1</label>
    </ligand>
</feature>
<feature type="binding site" evidence="4">
    <location>
        <position position="243"/>
    </location>
    <ligand>
        <name>Mn(2+)</name>
        <dbReference type="ChEBI" id="CHEBI:29035"/>
        <label>1</label>
    </ligand>
</feature>
<evidence type="ECO:0000256" key="2">
    <source>
        <dbReference type="ARBA" id="ARBA00022723"/>
    </source>
</evidence>
<dbReference type="PIRSF" id="PIRSF036979">
    <property type="entry name" value="Arginase"/>
    <property type="match status" value="1"/>
</dbReference>
<dbReference type="PANTHER" id="PTHR11358">
    <property type="entry name" value="ARGINASE/AGMATINASE"/>
    <property type="match status" value="1"/>
</dbReference>
<comment type="cofactor">
    <cofactor evidence="4">
        <name>Mn(2+)</name>
        <dbReference type="ChEBI" id="CHEBI:29035"/>
    </cofactor>
    <text evidence="4">Binds 2 manganese ions per subunit.</text>
</comment>
<evidence type="ECO:0000313" key="7">
    <source>
        <dbReference type="Proteomes" id="UP000245638"/>
    </source>
</evidence>